<evidence type="ECO:0000313" key="2">
    <source>
        <dbReference type="EMBL" id="GFO38010.1"/>
    </source>
</evidence>
<protein>
    <submittedName>
        <fullName evidence="2">Uncharacterized protein</fullName>
    </submittedName>
</protein>
<keyword evidence="1" id="KW-0472">Membrane</keyword>
<sequence length="156" mass="16258">MNTCSVSIHNAIRCSYKRLSLFSGGLTSTFTHRAGPSPGLSFFHLPGKIAIQYQAKMTSSSSLIIAVLLCGMVLTSQAFFFNDNMWMYMMLNPNMMGGMFGGNPSGGAGSPSGMGAFPLAMLASGSDNMKNLASGMLLSNMFRGGSSMGAGAPAGR</sequence>
<feature type="transmembrane region" description="Helical" evidence="1">
    <location>
        <begin position="63"/>
        <end position="81"/>
    </location>
</feature>
<organism evidence="2 3">
    <name type="scientific">Plakobranchus ocellatus</name>
    <dbReference type="NCBI Taxonomy" id="259542"/>
    <lineage>
        <taxon>Eukaryota</taxon>
        <taxon>Metazoa</taxon>
        <taxon>Spiralia</taxon>
        <taxon>Lophotrochozoa</taxon>
        <taxon>Mollusca</taxon>
        <taxon>Gastropoda</taxon>
        <taxon>Heterobranchia</taxon>
        <taxon>Euthyneura</taxon>
        <taxon>Panpulmonata</taxon>
        <taxon>Sacoglossa</taxon>
        <taxon>Placobranchoidea</taxon>
        <taxon>Plakobranchidae</taxon>
        <taxon>Plakobranchus</taxon>
    </lineage>
</organism>
<dbReference type="EMBL" id="BLXT01007308">
    <property type="protein sequence ID" value="GFO38010.1"/>
    <property type="molecule type" value="Genomic_DNA"/>
</dbReference>
<gene>
    <name evidence="2" type="ORF">PoB_006451500</name>
</gene>
<evidence type="ECO:0000256" key="1">
    <source>
        <dbReference type="SAM" id="Phobius"/>
    </source>
</evidence>
<name>A0AAV4D1W1_9GAST</name>
<comment type="caution">
    <text evidence="2">The sequence shown here is derived from an EMBL/GenBank/DDBJ whole genome shotgun (WGS) entry which is preliminary data.</text>
</comment>
<keyword evidence="3" id="KW-1185">Reference proteome</keyword>
<accession>A0AAV4D1W1</accession>
<dbReference type="Proteomes" id="UP000735302">
    <property type="component" value="Unassembled WGS sequence"/>
</dbReference>
<proteinExistence type="predicted"/>
<evidence type="ECO:0000313" key="3">
    <source>
        <dbReference type="Proteomes" id="UP000735302"/>
    </source>
</evidence>
<dbReference type="AlphaFoldDB" id="A0AAV4D1W1"/>
<keyword evidence="1" id="KW-0812">Transmembrane</keyword>
<reference evidence="2 3" key="1">
    <citation type="journal article" date="2021" name="Elife">
        <title>Chloroplast acquisition without the gene transfer in kleptoplastic sea slugs, Plakobranchus ocellatus.</title>
        <authorList>
            <person name="Maeda T."/>
            <person name="Takahashi S."/>
            <person name="Yoshida T."/>
            <person name="Shimamura S."/>
            <person name="Takaki Y."/>
            <person name="Nagai Y."/>
            <person name="Toyoda A."/>
            <person name="Suzuki Y."/>
            <person name="Arimoto A."/>
            <person name="Ishii H."/>
            <person name="Satoh N."/>
            <person name="Nishiyama T."/>
            <person name="Hasebe M."/>
            <person name="Maruyama T."/>
            <person name="Minagawa J."/>
            <person name="Obokata J."/>
            <person name="Shigenobu S."/>
        </authorList>
    </citation>
    <scope>NUCLEOTIDE SEQUENCE [LARGE SCALE GENOMIC DNA]</scope>
</reference>
<keyword evidence="1" id="KW-1133">Transmembrane helix</keyword>